<accession>A0A077ZEH7</accession>
<dbReference type="AlphaFoldDB" id="A0A077ZEH7"/>
<gene>
    <name evidence="2" type="ORF">TTRE_0000654101</name>
</gene>
<dbReference type="Proteomes" id="UP000030665">
    <property type="component" value="Unassembled WGS sequence"/>
</dbReference>
<evidence type="ECO:0000313" key="3">
    <source>
        <dbReference type="Proteomes" id="UP000030665"/>
    </source>
</evidence>
<sequence length="114" mass="12573">MGEIATTEEPKALSSIQVAEIFYKLGAVLQSLSKTVQEAEFEPACTAPKVLKAGEERALSLNVTVFIQELYGAWARIDESMKMDKIAENIKMALDADQPKTEKPSGSRKRKAQK</sequence>
<proteinExistence type="predicted"/>
<reference evidence="2" key="2">
    <citation type="submission" date="2014-03" db="EMBL/GenBank/DDBJ databases">
        <title>The whipworm genome and dual-species transcriptomics of an intimate host-pathogen interaction.</title>
        <authorList>
            <person name="Foth B.J."/>
            <person name="Tsai I.J."/>
            <person name="Reid A.J."/>
            <person name="Bancroft A.J."/>
            <person name="Nichol S."/>
            <person name="Tracey A."/>
            <person name="Holroyd N."/>
            <person name="Cotton J.A."/>
            <person name="Stanley E.J."/>
            <person name="Zarowiecki M."/>
            <person name="Liu J.Z."/>
            <person name="Huckvale T."/>
            <person name="Cooper P.J."/>
            <person name="Grencis R.K."/>
            <person name="Berriman M."/>
        </authorList>
    </citation>
    <scope>NUCLEOTIDE SEQUENCE [LARGE SCALE GENOMIC DNA]</scope>
</reference>
<organism evidence="2 3">
    <name type="scientific">Trichuris trichiura</name>
    <name type="common">Whipworm</name>
    <name type="synonym">Trichocephalus trichiurus</name>
    <dbReference type="NCBI Taxonomy" id="36087"/>
    <lineage>
        <taxon>Eukaryota</taxon>
        <taxon>Metazoa</taxon>
        <taxon>Ecdysozoa</taxon>
        <taxon>Nematoda</taxon>
        <taxon>Enoplea</taxon>
        <taxon>Dorylaimia</taxon>
        <taxon>Trichinellida</taxon>
        <taxon>Trichuridae</taxon>
        <taxon>Trichuris</taxon>
    </lineage>
</organism>
<evidence type="ECO:0000313" key="2">
    <source>
        <dbReference type="EMBL" id="CDW58234.1"/>
    </source>
</evidence>
<feature type="region of interest" description="Disordered" evidence="1">
    <location>
        <begin position="93"/>
        <end position="114"/>
    </location>
</feature>
<keyword evidence="3" id="KW-1185">Reference proteome</keyword>
<protein>
    <submittedName>
        <fullName evidence="2">Differentially expressed in FDCP 6 homolog</fullName>
    </submittedName>
</protein>
<evidence type="ECO:0000256" key="1">
    <source>
        <dbReference type="SAM" id="MobiDB-lite"/>
    </source>
</evidence>
<dbReference type="EMBL" id="HG806291">
    <property type="protein sequence ID" value="CDW58234.1"/>
    <property type="molecule type" value="Genomic_DNA"/>
</dbReference>
<name>A0A077ZEH7_TRITR</name>
<reference evidence="2" key="1">
    <citation type="submission" date="2014-01" db="EMBL/GenBank/DDBJ databases">
        <authorList>
            <person name="Aslett M."/>
        </authorList>
    </citation>
    <scope>NUCLEOTIDE SEQUENCE</scope>
</reference>